<keyword evidence="9" id="KW-1185">Reference proteome</keyword>
<evidence type="ECO:0000256" key="4">
    <source>
        <dbReference type="ARBA" id="ARBA00022989"/>
    </source>
</evidence>
<evidence type="ECO:0000256" key="5">
    <source>
        <dbReference type="ARBA" id="ARBA00023136"/>
    </source>
</evidence>
<evidence type="ECO:0000256" key="6">
    <source>
        <dbReference type="SAM" id="Phobius"/>
    </source>
</evidence>
<evidence type="ECO:0000256" key="3">
    <source>
        <dbReference type="ARBA" id="ARBA00022692"/>
    </source>
</evidence>
<proteinExistence type="predicted"/>
<dbReference type="PANTHER" id="PTHR30287">
    <property type="entry name" value="MEMBRANE COMPONENT OF PREDICTED ABC SUPERFAMILY METABOLITE UPTAKE TRANSPORTER"/>
    <property type="match status" value="1"/>
</dbReference>
<feature type="domain" description="ABC3 transporter permease C-terminal" evidence="7">
    <location>
        <begin position="60"/>
        <end position="181"/>
    </location>
</feature>
<dbReference type="Proteomes" id="UP001172708">
    <property type="component" value="Unassembled WGS sequence"/>
</dbReference>
<feature type="transmembrane region" description="Helical" evidence="6">
    <location>
        <begin position="144"/>
        <end position="168"/>
    </location>
</feature>
<evidence type="ECO:0000313" key="8">
    <source>
        <dbReference type="EMBL" id="MDN4479460.1"/>
    </source>
</evidence>
<accession>A0ABT8GDG3</accession>
<feature type="transmembrane region" description="Helical" evidence="6">
    <location>
        <begin position="601"/>
        <end position="621"/>
    </location>
</feature>
<gene>
    <name evidence="8" type="ORF">QQX02_00800</name>
</gene>
<feature type="transmembrane region" description="Helical" evidence="6">
    <location>
        <begin position="109"/>
        <end position="132"/>
    </location>
</feature>
<keyword evidence="3 6" id="KW-0812">Transmembrane</keyword>
<dbReference type="PANTHER" id="PTHR30287:SF1">
    <property type="entry name" value="INNER MEMBRANE PROTEIN"/>
    <property type="match status" value="1"/>
</dbReference>
<comment type="subcellular location">
    <subcellularLocation>
        <location evidence="1">Cell membrane</location>
        <topology evidence="1">Multi-pass membrane protein</topology>
    </subcellularLocation>
</comment>
<feature type="transmembrane region" description="Helical" evidence="6">
    <location>
        <begin position="230"/>
        <end position="256"/>
    </location>
</feature>
<feature type="transmembrane region" description="Helical" evidence="6">
    <location>
        <begin position="277"/>
        <end position="297"/>
    </location>
</feature>
<organism evidence="8 9">
    <name type="scientific">Demequina muriae</name>
    <dbReference type="NCBI Taxonomy" id="3051664"/>
    <lineage>
        <taxon>Bacteria</taxon>
        <taxon>Bacillati</taxon>
        <taxon>Actinomycetota</taxon>
        <taxon>Actinomycetes</taxon>
        <taxon>Micrococcales</taxon>
        <taxon>Demequinaceae</taxon>
        <taxon>Demequina</taxon>
    </lineage>
</organism>
<protein>
    <submittedName>
        <fullName evidence="8">ABC transporter permease</fullName>
    </submittedName>
</protein>
<keyword evidence="4 6" id="KW-1133">Transmembrane helix</keyword>
<keyword evidence="5 6" id="KW-0472">Membrane</keyword>
<evidence type="ECO:0000256" key="1">
    <source>
        <dbReference type="ARBA" id="ARBA00004651"/>
    </source>
</evidence>
<dbReference type="Pfam" id="PF02687">
    <property type="entry name" value="FtsX"/>
    <property type="match status" value="2"/>
</dbReference>
<dbReference type="RefSeq" id="WP_301140603.1">
    <property type="nucleotide sequence ID" value="NZ_JAUHQA010000001.1"/>
</dbReference>
<dbReference type="InterPro" id="IPR038766">
    <property type="entry name" value="Membrane_comp_ABC_pdt"/>
</dbReference>
<evidence type="ECO:0000313" key="9">
    <source>
        <dbReference type="Proteomes" id="UP001172708"/>
    </source>
</evidence>
<feature type="transmembrane region" description="Helical" evidence="6">
    <location>
        <begin position="12"/>
        <end position="37"/>
    </location>
</feature>
<comment type="caution">
    <text evidence="8">The sequence shown here is derived from an EMBL/GenBank/DDBJ whole genome shotgun (WGS) entry which is preliminary data.</text>
</comment>
<feature type="transmembrane region" description="Helical" evidence="6">
    <location>
        <begin position="57"/>
        <end position="81"/>
    </location>
</feature>
<name>A0ABT8GDG3_9MICO</name>
<dbReference type="EMBL" id="JAUHQA010000001">
    <property type="protein sequence ID" value="MDN4479460.1"/>
    <property type="molecule type" value="Genomic_DNA"/>
</dbReference>
<sequence>MRQISLRALRAHWPSAAGVFLTMVLASALIFASGVLIESGLRESDPFSPTATMLPAVMGSFGGVAIMLAVFVVSSAFAASLRDRRREFALLRAVGATGRQVRSLISTEVMAISLAALVVGSVAGFFGATALVPLLRSSGIVEEGFAPVVSVWPMLGTAALLLPAAWLAGRLAAREMSSLSPTSAVSTSAADARTLSKGRITAAWVCLAGGLAATTTPIFVPGAMGGATGAASALLFTTAVALAGPALVLHGATWLAGRRLLRARAASVLATANARGYSRRLTAAVVPLALLVSLGSVQTGVNRTVAEAGAQQLGDAIAGDFVWQGSPEQAADARATLAGLPGVTAVAEMETAMVQVKVEATDEDAPFQDGLSWEAGSVLMLDDPSGLVDPKVTEGDLGALDGPDAIAVDSDGLTLTGKGVGDRIDLRHPDGSESRPTIVAVYDRGLGLGGLIVGPDGLEPSGAAESPAVIVETAANAQATVLRAADEAGLALTPVEDSVNAATEGGSSDSRLSNVLLMVLLAFIGIAAGNALVIATRSRAGEFALLGRLGATGRQMRAMLGIEAALVAVAAVALGTLTALPGLVAASLAMVRGFSLGLDPVFWAGLATAAVVIAFAGAAGARLRVRT</sequence>
<reference evidence="8" key="1">
    <citation type="submission" date="2023-06" db="EMBL/GenBank/DDBJ databases">
        <title>Egi l300058.</title>
        <authorList>
            <person name="Gao L."/>
            <person name="Fang B.-Z."/>
            <person name="Li W.-J."/>
        </authorList>
    </citation>
    <scope>NUCLEOTIDE SEQUENCE</scope>
    <source>
        <strain evidence="8">EGI L300058</strain>
    </source>
</reference>
<feature type="transmembrane region" description="Helical" evidence="6">
    <location>
        <begin position="515"/>
        <end position="535"/>
    </location>
</feature>
<evidence type="ECO:0000256" key="2">
    <source>
        <dbReference type="ARBA" id="ARBA00022475"/>
    </source>
</evidence>
<feature type="transmembrane region" description="Helical" evidence="6">
    <location>
        <begin position="564"/>
        <end position="589"/>
    </location>
</feature>
<dbReference type="InterPro" id="IPR003838">
    <property type="entry name" value="ABC3_permease_C"/>
</dbReference>
<evidence type="ECO:0000259" key="7">
    <source>
        <dbReference type="Pfam" id="PF02687"/>
    </source>
</evidence>
<keyword evidence="2" id="KW-1003">Cell membrane</keyword>
<feature type="transmembrane region" description="Helical" evidence="6">
    <location>
        <begin position="202"/>
        <end position="224"/>
    </location>
</feature>
<feature type="domain" description="ABC3 transporter permease C-terminal" evidence="7">
    <location>
        <begin position="516"/>
        <end position="626"/>
    </location>
</feature>